<feature type="domain" description="Mannose-6-phosphate isomerase cupin" evidence="11">
    <location>
        <begin position="346"/>
        <end position="422"/>
    </location>
</feature>
<dbReference type="PRINTS" id="PR00714">
    <property type="entry name" value="MAN6PISMRASE"/>
</dbReference>
<dbReference type="Proteomes" id="UP000602653">
    <property type="component" value="Chromosome"/>
</dbReference>
<evidence type="ECO:0000256" key="1">
    <source>
        <dbReference type="ARBA" id="ARBA00000757"/>
    </source>
</evidence>
<feature type="domain" description="Phosphomannose isomerase type I catalytic" evidence="10">
    <location>
        <begin position="4"/>
        <end position="51"/>
    </location>
</feature>
<dbReference type="CDD" id="cd07011">
    <property type="entry name" value="cupin_PMI_type_I_N"/>
    <property type="match status" value="1"/>
</dbReference>
<evidence type="ECO:0000256" key="9">
    <source>
        <dbReference type="ARBA" id="ARBA00030762"/>
    </source>
</evidence>
<evidence type="ECO:0000256" key="8">
    <source>
        <dbReference type="ARBA" id="ARBA00029741"/>
    </source>
</evidence>
<evidence type="ECO:0000256" key="2">
    <source>
        <dbReference type="ARBA" id="ARBA00001947"/>
    </source>
</evidence>
<dbReference type="InterPro" id="IPR014710">
    <property type="entry name" value="RmlC-like_jellyroll"/>
</dbReference>
<dbReference type="InterPro" id="IPR016305">
    <property type="entry name" value="Mannose-6-P_Isomerase"/>
</dbReference>
<dbReference type="GO" id="GO:0004476">
    <property type="term" value="F:mannose-6-phosphate isomerase activity"/>
    <property type="evidence" value="ECO:0007669"/>
    <property type="project" value="UniProtKB-EC"/>
</dbReference>
<accession>A0ABX7IFU4</accession>
<dbReference type="PANTHER" id="PTHR10309">
    <property type="entry name" value="MANNOSE-6-PHOSPHATE ISOMERASE"/>
    <property type="match status" value="1"/>
</dbReference>
<dbReference type="NCBIfam" id="TIGR00218">
    <property type="entry name" value="manA"/>
    <property type="match status" value="1"/>
</dbReference>
<dbReference type="PANTHER" id="PTHR10309:SF0">
    <property type="entry name" value="MANNOSE-6-PHOSPHATE ISOMERASE"/>
    <property type="match status" value="1"/>
</dbReference>
<keyword evidence="5" id="KW-0479">Metal-binding</keyword>
<evidence type="ECO:0000259" key="10">
    <source>
        <dbReference type="Pfam" id="PF20511"/>
    </source>
</evidence>
<comment type="cofactor">
    <cofactor evidence="2">
        <name>Zn(2+)</name>
        <dbReference type="ChEBI" id="CHEBI:29105"/>
    </cofactor>
</comment>
<dbReference type="SUPFAM" id="SSF51182">
    <property type="entry name" value="RmlC-like cupins"/>
    <property type="match status" value="1"/>
</dbReference>
<dbReference type="EC" id="5.3.1.8" evidence="4"/>
<name>A0ABX7IFU4_9ACTO</name>
<feature type="domain" description="Phosphomannose isomerase type I catalytic" evidence="10">
    <location>
        <begin position="83"/>
        <end position="175"/>
    </location>
</feature>
<protein>
    <recommendedName>
        <fullName evidence="4">mannose-6-phosphate isomerase</fullName>
        <ecNumber evidence="4">5.3.1.8</ecNumber>
    </recommendedName>
    <alternativeName>
        <fullName evidence="8">Phosphohexomutase</fullName>
    </alternativeName>
    <alternativeName>
        <fullName evidence="9">Phosphomannose isomerase</fullName>
    </alternativeName>
</protein>
<dbReference type="Pfam" id="PF21621">
    <property type="entry name" value="MPI_cupin_dom"/>
    <property type="match status" value="1"/>
</dbReference>
<comment type="similarity">
    <text evidence="3">Belongs to the mannose-6-phosphate isomerase type 1 family.</text>
</comment>
<dbReference type="PIRSF" id="PIRSF001480">
    <property type="entry name" value="Mannose-6-phosphate_isomerase"/>
    <property type="match status" value="1"/>
</dbReference>
<proteinExistence type="inferred from homology"/>
<gene>
    <name evidence="12" type="primary">manA</name>
    <name evidence="12" type="ORF">JTE88_07990</name>
</gene>
<evidence type="ECO:0000256" key="5">
    <source>
        <dbReference type="ARBA" id="ARBA00022723"/>
    </source>
</evidence>
<dbReference type="InterPro" id="IPR001250">
    <property type="entry name" value="Man6P_Isoase-1"/>
</dbReference>
<dbReference type="InterPro" id="IPR046457">
    <property type="entry name" value="PMI_typeI_cat"/>
</dbReference>
<evidence type="ECO:0000313" key="13">
    <source>
        <dbReference type="Proteomes" id="UP000602653"/>
    </source>
</evidence>
<dbReference type="Pfam" id="PF20511">
    <property type="entry name" value="PMI_typeI_cat"/>
    <property type="match status" value="2"/>
</dbReference>
<evidence type="ECO:0000256" key="4">
    <source>
        <dbReference type="ARBA" id="ARBA00011956"/>
    </source>
</evidence>
<evidence type="ECO:0000256" key="6">
    <source>
        <dbReference type="ARBA" id="ARBA00022833"/>
    </source>
</evidence>
<evidence type="ECO:0000313" key="12">
    <source>
        <dbReference type="EMBL" id="QRV02006.1"/>
    </source>
</evidence>
<evidence type="ECO:0000256" key="3">
    <source>
        <dbReference type="ARBA" id="ARBA00010772"/>
    </source>
</evidence>
<dbReference type="RefSeq" id="WP_204424185.1">
    <property type="nucleotide sequence ID" value="NZ_CP070228.1"/>
</dbReference>
<dbReference type="InterPro" id="IPR049071">
    <property type="entry name" value="MPI_cupin_dom"/>
</dbReference>
<organism evidence="12 13">
    <name type="scientific">Arcanobacterium phocisimile</name>
    <dbReference type="NCBI Taxonomy" id="1302235"/>
    <lineage>
        <taxon>Bacteria</taxon>
        <taxon>Bacillati</taxon>
        <taxon>Actinomycetota</taxon>
        <taxon>Actinomycetes</taxon>
        <taxon>Actinomycetales</taxon>
        <taxon>Actinomycetaceae</taxon>
        <taxon>Arcanobacterium</taxon>
    </lineage>
</organism>
<dbReference type="InterPro" id="IPR018050">
    <property type="entry name" value="Pmannose_isomerase-type1_CS"/>
</dbReference>
<keyword evidence="13" id="KW-1185">Reference proteome</keyword>
<dbReference type="Gene3D" id="2.60.120.10">
    <property type="entry name" value="Jelly Rolls"/>
    <property type="match status" value="2"/>
</dbReference>
<dbReference type="PROSITE" id="PS00965">
    <property type="entry name" value="PMI_I_1"/>
    <property type="match status" value="1"/>
</dbReference>
<keyword evidence="6" id="KW-0862">Zinc</keyword>
<sequence>MKFLQGRVRDYSWGSHSAIPRLFGYSPAASPVAELWFGAHPTAPSFVFDDPRRRSYEPRGEGNQAGVLDAAISAGDVYETDTLDAFIGRDPRAVLGDDIVARYGEQLPFLLKLIAPNEPLSLQVHPSIQQAQAGYERENQVGIELSDPIRCYPDPNHKPEMVYAITKFEALVGFRSPRRILSVLAGLDCDIARKLHAIVLAEPNNHGVQRAFSRLISRETRPSPQAVAELIEACERRRPEDSPSPRADALAVRIGQFYPGDPGVVASLLLNPVTLHPGEALFTPAGIVHAYISGLGVEVMAASDNVLRAGLTRKHMDVDELLRITDTVAAPPIRIAAERITPVQSTFYVPVDDFELSIVSLRHADERVSVRGCGPRIILCLRGAVELWVNGENYFVNTGQSLFLGADDSQVFVRGAGELIQVESP</sequence>
<reference evidence="12 13" key="1">
    <citation type="submission" date="2021-02" db="EMBL/GenBank/DDBJ databases">
        <title>Complete Genome Sequence of Arcanobacterium phocisimile strain DSM 26142T from a harbour seal.</title>
        <authorList>
            <person name="Borowiak M."/>
            <person name="Alssahen M."/>
            <person name="Malorny B."/>
            <person name="Laemmler C."/>
            <person name="Siebert U."/>
            <person name="Ploetz M."/>
            <person name="Abdulmawjood A."/>
        </authorList>
    </citation>
    <scope>NUCLEOTIDE SEQUENCE [LARGE SCALE GENOMIC DNA]</scope>
    <source>
        <strain evidence="12 13">DSM 26142</strain>
    </source>
</reference>
<dbReference type="EMBL" id="CP070228">
    <property type="protein sequence ID" value="QRV02006.1"/>
    <property type="molecule type" value="Genomic_DNA"/>
</dbReference>
<dbReference type="Gene3D" id="1.10.441.10">
    <property type="entry name" value="Phosphomannose Isomerase, domain 2"/>
    <property type="match status" value="1"/>
</dbReference>
<keyword evidence="7 12" id="KW-0413">Isomerase</keyword>
<evidence type="ECO:0000259" key="11">
    <source>
        <dbReference type="Pfam" id="PF21621"/>
    </source>
</evidence>
<evidence type="ECO:0000256" key="7">
    <source>
        <dbReference type="ARBA" id="ARBA00023235"/>
    </source>
</evidence>
<comment type="catalytic activity">
    <reaction evidence="1">
        <text>D-mannose 6-phosphate = D-fructose 6-phosphate</text>
        <dbReference type="Rhea" id="RHEA:12356"/>
        <dbReference type="ChEBI" id="CHEBI:58735"/>
        <dbReference type="ChEBI" id="CHEBI:61527"/>
        <dbReference type="EC" id="5.3.1.8"/>
    </reaction>
</comment>
<dbReference type="InterPro" id="IPR011051">
    <property type="entry name" value="RmlC_Cupin_sf"/>
</dbReference>